<protein>
    <submittedName>
        <fullName evidence="1">Uncharacterized protein</fullName>
    </submittedName>
</protein>
<accession>A0ABD0KP60</accession>
<dbReference type="EMBL" id="JACVVK020000143">
    <property type="protein sequence ID" value="KAK7489011.1"/>
    <property type="molecule type" value="Genomic_DNA"/>
</dbReference>
<evidence type="ECO:0000313" key="1">
    <source>
        <dbReference type="EMBL" id="KAK7489011.1"/>
    </source>
</evidence>
<sequence length="102" mass="11020">MTPCVKDNLKTEGGVGLCRAHKLMAKLGFDSKSHHGAEVTTGTLSVLVLLAPCFTRVSKRACADHVSVAVTWRLPTVCLPGEMTADRYVNSAARLDHSINWV</sequence>
<dbReference type="AlphaFoldDB" id="A0ABD0KP60"/>
<proteinExistence type="predicted"/>
<dbReference type="Proteomes" id="UP001519460">
    <property type="component" value="Unassembled WGS sequence"/>
</dbReference>
<name>A0ABD0KP60_9CAEN</name>
<gene>
    <name evidence="1" type="ORF">BaRGS_00019672</name>
</gene>
<keyword evidence="2" id="KW-1185">Reference proteome</keyword>
<comment type="caution">
    <text evidence="1">The sequence shown here is derived from an EMBL/GenBank/DDBJ whole genome shotgun (WGS) entry which is preliminary data.</text>
</comment>
<reference evidence="1 2" key="1">
    <citation type="journal article" date="2023" name="Sci. Data">
        <title>Genome assembly of the Korean intertidal mud-creeper Batillaria attramentaria.</title>
        <authorList>
            <person name="Patra A.K."/>
            <person name="Ho P.T."/>
            <person name="Jun S."/>
            <person name="Lee S.J."/>
            <person name="Kim Y."/>
            <person name="Won Y.J."/>
        </authorList>
    </citation>
    <scope>NUCLEOTIDE SEQUENCE [LARGE SCALE GENOMIC DNA]</scope>
    <source>
        <strain evidence="1">Wonlab-2016</strain>
    </source>
</reference>
<evidence type="ECO:0000313" key="2">
    <source>
        <dbReference type="Proteomes" id="UP001519460"/>
    </source>
</evidence>
<organism evidence="1 2">
    <name type="scientific">Batillaria attramentaria</name>
    <dbReference type="NCBI Taxonomy" id="370345"/>
    <lineage>
        <taxon>Eukaryota</taxon>
        <taxon>Metazoa</taxon>
        <taxon>Spiralia</taxon>
        <taxon>Lophotrochozoa</taxon>
        <taxon>Mollusca</taxon>
        <taxon>Gastropoda</taxon>
        <taxon>Caenogastropoda</taxon>
        <taxon>Sorbeoconcha</taxon>
        <taxon>Cerithioidea</taxon>
        <taxon>Batillariidae</taxon>
        <taxon>Batillaria</taxon>
    </lineage>
</organism>